<accession>S7S1E2</accession>
<keyword evidence="3" id="KW-1185">Reference proteome</keyword>
<organism evidence="2 3">
    <name type="scientific">Gloeophyllum trabeum (strain ATCC 11539 / FP-39264 / Madison 617)</name>
    <name type="common">Brown rot fungus</name>
    <dbReference type="NCBI Taxonomy" id="670483"/>
    <lineage>
        <taxon>Eukaryota</taxon>
        <taxon>Fungi</taxon>
        <taxon>Dikarya</taxon>
        <taxon>Basidiomycota</taxon>
        <taxon>Agaricomycotina</taxon>
        <taxon>Agaricomycetes</taxon>
        <taxon>Gloeophyllales</taxon>
        <taxon>Gloeophyllaceae</taxon>
        <taxon>Gloeophyllum</taxon>
    </lineage>
</organism>
<dbReference type="GeneID" id="19299849"/>
<evidence type="ECO:0000313" key="3">
    <source>
        <dbReference type="Proteomes" id="UP000030669"/>
    </source>
</evidence>
<dbReference type="AlphaFoldDB" id="S7S1E2"/>
<gene>
    <name evidence="2" type="ORF">GLOTRDRAFT_114226</name>
</gene>
<evidence type="ECO:0000313" key="2">
    <source>
        <dbReference type="EMBL" id="EPQ59559.1"/>
    </source>
</evidence>
<evidence type="ECO:0000256" key="1">
    <source>
        <dbReference type="SAM" id="MobiDB-lite"/>
    </source>
</evidence>
<dbReference type="OrthoDB" id="276151at2759"/>
<feature type="region of interest" description="Disordered" evidence="1">
    <location>
        <begin position="332"/>
        <end position="358"/>
    </location>
</feature>
<sequence length="489" mass="55495">MNRVGWAPRLDDYHFILEQFAAVGHYIGTRNVLKEMIREGFEPTQKTIGLCLQSIAYRLSLPCKRRHRKRLVRWTRLVLDEVLQEMWTRKIPFTSVNMDLALRVLREKTDVEGFEQLLRVSYGLDLANPDKLALEHVNKAEPTALLAFSTATLNTTIDTLGRFAPVSKLVTAFEVITNPPVASNPPFALEDDDDDFGVPPDPQATLRPPYAEPNTKTYTLLLHHLSAQHQTTFVRHYLIQAMQAEFQMDRRIRGLIEAGVPLEKIPSHNMAVNRDMLQSVFNHAVARDKGTLMEFVARATKRALRRKRVYLEYYQGLLEKLSADQPIAAEAVPDDEDVIQDSASSSSLSSEETSQPAYKPTYQDAVISRIFDVDLDAPPNSQAKPRSHLDIPTHIRILWRDIREISEFSVRVEYKHEKWLNALKRDVARRAAQGKSVYLRSLGKSVLAPPEVVLREDTKTSAAEADGGKRQEVEQGEGTERIPTQVKEA</sequence>
<reference evidence="2 3" key="1">
    <citation type="journal article" date="2012" name="Science">
        <title>The Paleozoic origin of enzymatic lignin decomposition reconstructed from 31 fungal genomes.</title>
        <authorList>
            <person name="Floudas D."/>
            <person name="Binder M."/>
            <person name="Riley R."/>
            <person name="Barry K."/>
            <person name="Blanchette R.A."/>
            <person name="Henrissat B."/>
            <person name="Martinez A.T."/>
            <person name="Otillar R."/>
            <person name="Spatafora J.W."/>
            <person name="Yadav J.S."/>
            <person name="Aerts A."/>
            <person name="Benoit I."/>
            <person name="Boyd A."/>
            <person name="Carlson A."/>
            <person name="Copeland A."/>
            <person name="Coutinho P.M."/>
            <person name="de Vries R.P."/>
            <person name="Ferreira P."/>
            <person name="Findley K."/>
            <person name="Foster B."/>
            <person name="Gaskell J."/>
            <person name="Glotzer D."/>
            <person name="Gorecki P."/>
            <person name="Heitman J."/>
            <person name="Hesse C."/>
            <person name="Hori C."/>
            <person name="Igarashi K."/>
            <person name="Jurgens J.A."/>
            <person name="Kallen N."/>
            <person name="Kersten P."/>
            <person name="Kohler A."/>
            <person name="Kuees U."/>
            <person name="Kumar T.K.A."/>
            <person name="Kuo A."/>
            <person name="LaButti K."/>
            <person name="Larrondo L.F."/>
            <person name="Lindquist E."/>
            <person name="Ling A."/>
            <person name="Lombard V."/>
            <person name="Lucas S."/>
            <person name="Lundell T."/>
            <person name="Martin R."/>
            <person name="McLaughlin D.J."/>
            <person name="Morgenstern I."/>
            <person name="Morin E."/>
            <person name="Murat C."/>
            <person name="Nagy L.G."/>
            <person name="Nolan M."/>
            <person name="Ohm R.A."/>
            <person name="Patyshakuliyeva A."/>
            <person name="Rokas A."/>
            <person name="Ruiz-Duenas F.J."/>
            <person name="Sabat G."/>
            <person name="Salamov A."/>
            <person name="Samejima M."/>
            <person name="Schmutz J."/>
            <person name="Slot J.C."/>
            <person name="St John F."/>
            <person name="Stenlid J."/>
            <person name="Sun H."/>
            <person name="Sun S."/>
            <person name="Syed K."/>
            <person name="Tsang A."/>
            <person name="Wiebenga A."/>
            <person name="Young D."/>
            <person name="Pisabarro A."/>
            <person name="Eastwood D.C."/>
            <person name="Martin F."/>
            <person name="Cullen D."/>
            <person name="Grigoriev I.V."/>
            <person name="Hibbett D.S."/>
        </authorList>
    </citation>
    <scope>NUCLEOTIDE SEQUENCE [LARGE SCALE GENOMIC DNA]</scope>
    <source>
        <strain evidence="2 3">ATCC 11539</strain>
    </source>
</reference>
<name>S7S1E2_GLOTA</name>
<dbReference type="HOGENOM" id="CLU_557825_0_0_1"/>
<dbReference type="KEGG" id="gtr:GLOTRDRAFT_114226"/>
<protein>
    <submittedName>
        <fullName evidence="2">Uncharacterized protein</fullName>
    </submittedName>
</protein>
<dbReference type="STRING" id="670483.S7S1E2"/>
<proteinExistence type="predicted"/>
<dbReference type="eggNOG" id="ENOG502SIP5">
    <property type="taxonomic scope" value="Eukaryota"/>
</dbReference>
<dbReference type="EMBL" id="KB469297">
    <property type="protein sequence ID" value="EPQ59559.1"/>
    <property type="molecule type" value="Genomic_DNA"/>
</dbReference>
<feature type="compositionally biased region" description="Low complexity" evidence="1">
    <location>
        <begin position="342"/>
        <end position="354"/>
    </location>
</feature>
<dbReference type="OMA" id="DYHCVLD"/>
<dbReference type="Proteomes" id="UP000030669">
    <property type="component" value="Unassembled WGS sequence"/>
</dbReference>
<dbReference type="RefSeq" id="XP_007862508.1">
    <property type="nucleotide sequence ID" value="XM_007864317.1"/>
</dbReference>
<feature type="region of interest" description="Disordered" evidence="1">
    <location>
        <begin position="454"/>
        <end position="489"/>
    </location>
</feature>